<comment type="caution">
    <text evidence="2">The sequence shown here is derived from an EMBL/GenBank/DDBJ whole genome shotgun (WGS) entry which is preliminary data.</text>
</comment>
<reference evidence="2 3" key="1">
    <citation type="submission" date="2017-11" db="EMBL/GenBank/DDBJ databases">
        <title>Sequencing the genomes of 1000 actinobacteria strains.</title>
        <authorList>
            <person name="Klenk H.-P."/>
        </authorList>
    </citation>
    <scope>NUCLEOTIDE SEQUENCE [LARGE SCALE GENOMIC DNA]</scope>
    <source>
        <strain evidence="2 3">DSM 44104</strain>
    </source>
</reference>
<proteinExistence type="predicted"/>
<dbReference type="AlphaFoldDB" id="A0AA44UV57"/>
<feature type="region of interest" description="Disordered" evidence="1">
    <location>
        <begin position="1"/>
        <end position="29"/>
    </location>
</feature>
<gene>
    <name evidence="2" type="ORF">ATL51_0091</name>
</gene>
<feature type="compositionally biased region" description="Basic and acidic residues" evidence="1">
    <location>
        <begin position="559"/>
        <end position="586"/>
    </location>
</feature>
<protein>
    <submittedName>
        <fullName evidence="2">Uncharacterized protein</fullName>
    </submittedName>
</protein>
<feature type="compositionally biased region" description="Polar residues" evidence="1">
    <location>
        <begin position="17"/>
        <end position="29"/>
    </location>
</feature>
<dbReference type="Proteomes" id="UP000232453">
    <property type="component" value="Unassembled WGS sequence"/>
</dbReference>
<feature type="region of interest" description="Disordered" evidence="1">
    <location>
        <begin position="282"/>
        <end position="320"/>
    </location>
</feature>
<sequence length="597" mass="65701">MSRIHPGPGGDHDRHGTTSSCPTASGTSVASLRRRPVVAGYSFTGPTSHNSSPTPLLVEQRALFDQVVSSVTSTGWDGVAIPAPQLCISCRRRSGTERDTPLRSVVCGRCWFASGGEASPAEFNGSGSSGELQEPGSLGLAESLIPRTALDWYRGLLSSSWYQQVRRDAASRLRGLLAELARRADWDTHTSWPTWDRLQRSSGWRRSSTAAWLAELQRQGWLLRVEGGSTPQYRPMALQHLSGNRAAVYQLRVPAVEATDRAIPTLPPAVAPGPFVAAAESRQDTTWTPTHSPNNPSKTKSVVPTRASTRIHNPQVKPPFPGYYGPTGPGQDEQQGGYFGNRVPVTRAEMLAAATELRSDPALRRLTPRWIRAIVRGWWEAGWTNNDLRYALEYRPRQDGRAIPAHRCPASQLRRPDGWLRHRLSWWRDGHGPLVSPTVDSRQRRSAALVRGHAAAQRLPYGATDLSPTDLQISSDDHRAARSAIVRQWAAEFTARRNAVRPAAEVATVESSKRYYRRISRALDEGRSRRTATPPLLDPADGHGGGPASSASPDTSSPRNHESDALDEGRTAHERALARARAERTSRPLPRAHRRLR</sequence>
<organism evidence="2 3">
    <name type="scientific">Pseudonocardia alni</name>
    <name type="common">Amycolata alni</name>
    <dbReference type="NCBI Taxonomy" id="33907"/>
    <lineage>
        <taxon>Bacteria</taxon>
        <taxon>Bacillati</taxon>
        <taxon>Actinomycetota</taxon>
        <taxon>Actinomycetes</taxon>
        <taxon>Pseudonocardiales</taxon>
        <taxon>Pseudonocardiaceae</taxon>
        <taxon>Pseudonocardia</taxon>
    </lineage>
</organism>
<dbReference type="EMBL" id="PHUJ01000001">
    <property type="protein sequence ID" value="PKB41423.1"/>
    <property type="molecule type" value="Genomic_DNA"/>
</dbReference>
<feature type="region of interest" description="Disordered" evidence="1">
    <location>
        <begin position="525"/>
        <end position="597"/>
    </location>
</feature>
<evidence type="ECO:0000313" key="2">
    <source>
        <dbReference type="EMBL" id="PKB41423.1"/>
    </source>
</evidence>
<feature type="compositionally biased region" description="Polar residues" evidence="1">
    <location>
        <begin position="284"/>
        <end position="312"/>
    </location>
</feature>
<evidence type="ECO:0000313" key="3">
    <source>
        <dbReference type="Proteomes" id="UP000232453"/>
    </source>
</evidence>
<name>A0AA44UV57_PSEA5</name>
<evidence type="ECO:0000256" key="1">
    <source>
        <dbReference type="SAM" id="MobiDB-lite"/>
    </source>
</evidence>
<accession>A0AA44UV57</accession>
<feature type="compositionally biased region" description="Low complexity" evidence="1">
    <location>
        <begin position="548"/>
        <end position="558"/>
    </location>
</feature>